<dbReference type="EMBL" id="CP001472">
    <property type="protein sequence ID" value="ACO31728.1"/>
    <property type="molecule type" value="Genomic_DNA"/>
</dbReference>
<feature type="domain" description="DUF6908" evidence="1">
    <location>
        <begin position="3"/>
        <end position="128"/>
    </location>
</feature>
<reference evidence="2 3" key="1">
    <citation type="journal article" date="2009" name="Appl. Environ. Microbiol.">
        <title>Three genomes from the phylum Acidobacteria provide insight into the lifestyles of these microorganisms in soils.</title>
        <authorList>
            <person name="Ward N.L."/>
            <person name="Challacombe J.F."/>
            <person name="Janssen P.H."/>
            <person name="Henrissat B."/>
            <person name="Coutinho P.M."/>
            <person name="Wu M."/>
            <person name="Xie G."/>
            <person name="Haft D.H."/>
            <person name="Sait M."/>
            <person name="Badger J."/>
            <person name="Barabote R.D."/>
            <person name="Bradley B."/>
            <person name="Brettin T.S."/>
            <person name="Brinkac L.M."/>
            <person name="Bruce D."/>
            <person name="Creasy T."/>
            <person name="Daugherty S.C."/>
            <person name="Davidsen T.M."/>
            <person name="DeBoy R.T."/>
            <person name="Detter J.C."/>
            <person name="Dodson R.J."/>
            <person name="Durkin A.S."/>
            <person name="Ganapathy A."/>
            <person name="Gwinn-Giglio M."/>
            <person name="Han C.S."/>
            <person name="Khouri H."/>
            <person name="Kiss H."/>
            <person name="Kothari S.P."/>
            <person name="Madupu R."/>
            <person name="Nelson K.E."/>
            <person name="Nelson W.C."/>
            <person name="Paulsen I."/>
            <person name="Penn K."/>
            <person name="Ren Q."/>
            <person name="Rosovitz M.J."/>
            <person name="Selengut J.D."/>
            <person name="Shrivastava S."/>
            <person name="Sullivan S.A."/>
            <person name="Tapia R."/>
            <person name="Thompson L.S."/>
            <person name="Watkins K.L."/>
            <person name="Yang Q."/>
            <person name="Yu C."/>
            <person name="Zafar N."/>
            <person name="Zhou L."/>
            <person name="Kuske C.R."/>
        </authorList>
    </citation>
    <scope>NUCLEOTIDE SEQUENCE [LARGE SCALE GENOMIC DNA]</scope>
    <source>
        <strain evidence="3">ATCC 51196 / DSM 11244 / BCRC 80197 / JCM 7670 / NBRC 15755 / NCIMB 13165 / 161</strain>
    </source>
</reference>
<accession>C1F4V1</accession>
<dbReference type="HOGENOM" id="CLU_153796_0_0_0"/>
<evidence type="ECO:0000313" key="2">
    <source>
        <dbReference type="EMBL" id="ACO31728.1"/>
    </source>
</evidence>
<dbReference type="InParanoid" id="C1F4V1"/>
<dbReference type="Pfam" id="PF21849">
    <property type="entry name" value="DUF6908"/>
    <property type="match status" value="1"/>
</dbReference>
<dbReference type="KEGG" id="aca:ACP_1223"/>
<dbReference type="RefSeq" id="WP_015896372.1">
    <property type="nucleotide sequence ID" value="NC_012483.1"/>
</dbReference>
<organism evidence="2 3">
    <name type="scientific">Acidobacterium capsulatum (strain ATCC 51196 / DSM 11244 / BCRC 80197 / JCM 7670 / NBRC 15755 / NCIMB 13165 / 161)</name>
    <dbReference type="NCBI Taxonomy" id="240015"/>
    <lineage>
        <taxon>Bacteria</taxon>
        <taxon>Pseudomonadati</taxon>
        <taxon>Acidobacteriota</taxon>
        <taxon>Terriglobia</taxon>
        <taxon>Terriglobales</taxon>
        <taxon>Acidobacteriaceae</taxon>
        <taxon>Acidobacterium</taxon>
    </lineage>
</organism>
<evidence type="ECO:0000259" key="1">
    <source>
        <dbReference type="Pfam" id="PF21849"/>
    </source>
</evidence>
<keyword evidence="3" id="KW-1185">Reference proteome</keyword>
<name>C1F4V1_ACIC5</name>
<protein>
    <recommendedName>
        <fullName evidence="1">DUF6908 domain-containing protein</fullName>
    </recommendedName>
</protein>
<evidence type="ECO:0000313" key="3">
    <source>
        <dbReference type="Proteomes" id="UP000002207"/>
    </source>
</evidence>
<dbReference type="OrthoDB" id="344523at2"/>
<dbReference type="AlphaFoldDB" id="C1F4V1"/>
<dbReference type="STRING" id="240015.ACP_1223"/>
<dbReference type="Proteomes" id="UP000002207">
    <property type="component" value="Chromosome"/>
</dbReference>
<dbReference type="eggNOG" id="ENOG5033KMD">
    <property type="taxonomic scope" value="Bacteria"/>
</dbReference>
<gene>
    <name evidence="2" type="ordered locus">ACP_1223</name>
</gene>
<dbReference type="InterPro" id="IPR054203">
    <property type="entry name" value="DUF6908"/>
</dbReference>
<sequence length="138" mass="16048">MRTVALILMEAGNLPPGFHIHIDNPPWMPLDIEDIGVPGPHGLVAISVAHYGQQNGDTMRDPEMLFELRRAGQDMELFPYHWRNDYLGIEQYSSFHDDAGKLFTLPALKRRHEEFAYMWDNNLRAQGYYEAFQRSRSQ</sequence>
<proteinExistence type="predicted"/>